<keyword evidence="2" id="KW-0808">Transferase</keyword>
<evidence type="ECO:0000313" key="7">
    <source>
        <dbReference type="Proteomes" id="UP000243807"/>
    </source>
</evidence>
<proteinExistence type="inferred from homology"/>
<dbReference type="EMBL" id="CP019434">
    <property type="protein sequence ID" value="APZ43284.1"/>
    <property type="molecule type" value="Genomic_DNA"/>
</dbReference>
<dbReference type="CDD" id="cd07783">
    <property type="entry name" value="ASKHA_NBD_FGGY_SePSK_AtXK1-like"/>
    <property type="match status" value="1"/>
</dbReference>
<evidence type="ECO:0000256" key="1">
    <source>
        <dbReference type="ARBA" id="ARBA00009156"/>
    </source>
</evidence>
<dbReference type="AlphaFoldDB" id="A0A1P8UHN1"/>
<dbReference type="SUPFAM" id="SSF53067">
    <property type="entry name" value="Actin-like ATPase domain"/>
    <property type="match status" value="2"/>
</dbReference>
<dbReference type="InterPro" id="IPR043129">
    <property type="entry name" value="ATPase_NBD"/>
</dbReference>
<dbReference type="RefSeq" id="WP_076836925.1">
    <property type="nucleotide sequence ID" value="NZ_CP019434.1"/>
</dbReference>
<comment type="similarity">
    <text evidence="1">Belongs to the FGGY kinase family.</text>
</comment>
<dbReference type="Proteomes" id="UP000243807">
    <property type="component" value="Chromosome"/>
</dbReference>
<dbReference type="OrthoDB" id="9805576at2"/>
<evidence type="ECO:0000313" key="6">
    <source>
        <dbReference type="EMBL" id="APZ43284.1"/>
    </source>
</evidence>
<dbReference type="PIRSF" id="PIRSF000538">
    <property type="entry name" value="GlpK"/>
    <property type="match status" value="1"/>
</dbReference>
<gene>
    <name evidence="6" type="ORF">BW247_09400</name>
</gene>
<feature type="domain" description="Carbohydrate kinase FGGY N-terminal" evidence="4">
    <location>
        <begin position="6"/>
        <end position="239"/>
    </location>
</feature>
<keyword evidence="3 6" id="KW-0418">Kinase</keyword>
<accession>A0A1P8UHN1</accession>
<dbReference type="STRING" id="1765967.BW247_09400"/>
<keyword evidence="7" id="KW-1185">Reference proteome</keyword>
<dbReference type="Pfam" id="PF00370">
    <property type="entry name" value="FGGY_N"/>
    <property type="match status" value="1"/>
</dbReference>
<sequence length="442" mass="46241">MAGIPVYLGVDVGTSGARALAIDTAGTVRGSAHIALPAPTCTDNGGQQQAPELWWRALLAVLRQLADALPPALEPKALALDGTSGTLLLTDRNGYPLHPALLYADRRAAAQARRIAAVAPAQSGAHGATSALAKLLWLREQGLAHAAHALHQSDWLLGRLGAPWGVSDENNALKLGYDPVARAWPQWLGELDVPPDMLPQVYEPGTPVGLLNGELAAHLGLPDSLTLVAGTTDSVAAFIATGARTPGDGVTSLGSTLALKLVSSRPVFAPEMGIYSHRLGHLWLAGGASNTGGAVLRAHFSDAEIARFSLAIDPHAPTGLDYYPLSRPGERFPVADPDLPPRLTPRPADRKTFFQALLEGIAAVEKLGYARLGEAGADTLQSVRSVGGGAVNTAWTTLRAHTLGVPMSPATHSAAAYGAAVLARQRSDETAHQILERDNREQ</sequence>
<dbReference type="Pfam" id="PF02782">
    <property type="entry name" value="FGGY_C"/>
    <property type="match status" value="1"/>
</dbReference>
<feature type="domain" description="Carbohydrate kinase FGGY C-terminal" evidence="5">
    <location>
        <begin position="252"/>
        <end position="423"/>
    </location>
</feature>
<dbReference type="InterPro" id="IPR050406">
    <property type="entry name" value="FGGY_Carb_Kinase"/>
</dbReference>
<dbReference type="GO" id="GO:0016301">
    <property type="term" value="F:kinase activity"/>
    <property type="evidence" value="ECO:0007669"/>
    <property type="project" value="UniProtKB-KW"/>
</dbReference>
<dbReference type="GO" id="GO:0005975">
    <property type="term" value="P:carbohydrate metabolic process"/>
    <property type="evidence" value="ECO:0007669"/>
    <property type="project" value="InterPro"/>
</dbReference>
<dbReference type="Gene3D" id="3.30.420.40">
    <property type="match status" value="2"/>
</dbReference>
<evidence type="ECO:0000256" key="3">
    <source>
        <dbReference type="ARBA" id="ARBA00022777"/>
    </source>
</evidence>
<evidence type="ECO:0000256" key="2">
    <source>
        <dbReference type="ARBA" id="ARBA00022679"/>
    </source>
</evidence>
<dbReference type="PANTHER" id="PTHR43095">
    <property type="entry name" value="SUGAR KINASE"/>
    <property type="match status" value="1"/>
</dbReference>
<dbReference type="InterPro" id="IPR018485">
    <property type="entry name" value="FGGY_C"/>
</dbReference>
<dbReference type="KEGG" id="afy:BW247_09400"/>
<dbReference type="InterPro" id="IPR018484">
    <property type="entry name" value="FGGY_N"/>
</dbReference>
<reference evidence="6 7" key="1">
    <citation type="submission" date="2017-01" db="EMBL/GenBank/DDBJ databases">
        <title>Draft sequence of Acidihalobacter ferrooxidans strain DSM 14175 (strain V8).</title>
        <authorList>
            <person name="Khaleque H.N."/>
            <person name="Ramsay J.P."/>
            <person name="Murphy R.J.T."/>
            <person name="Kaksonen A.H."/>
            <person name="Boxall N.J."/>
            <person name="Watkin E.L.J."/>
        </authorList>
    </citation>
    <scope>NUCLEOTIDE SEQUENCE [LARGE SCALE GENOMIC DNA]</scope>
    <source>
        <strain evidence="6 7">V8</strain>
    </source>
</reference>
<name>A0A1P8UHN1_9GAMM</name>
<dbReference type="InterPro" id="IPR000577">
    <property type="entry name" value="Carb_kinase_FGGY"/>
</dbReference>
<organism evidence="6 7">
    <name type="scientific">Acidihalobacter ferrooxydans</name>
    <dbReference type="NCBI Taxonomy" id="1765967"/>
    <lineage>
        <taxon>Bacteria</taxon>
        <taxon>Pseudomonadati</taxon>
        <taxon>Pseudomonadota</taxon>
        <taxon>Gammaproteobacteria</taxon>
        <taxon>Chromatiales</taxon>
        <taxon>Ectothiorhodospiraceae</taxon>
        <taxon>Acidihalobacter</taxon>
    </lineage>
</organism>
<protein>
    <submittedName>
        <fullName evidence="6">Carbohydrate kinase</fullName>
    </submittedName>
</protein>
<dbReference type="PANTHER" id="PTHR43095:SF5">
    <property type="entry name" value="XYLULOSE KINASE"/>
    <property type="match status" value="1"/>
</dbReference>
<evidence type="ECO:0000259" key="4">
    <source>
        <dbReference type="Pfam" id="PF00370"/>
    </source>
</evidence>
<evidence type="ECO:0000259" key="5">
    <source>
        <dbReference type="Pfam" id="PF02782"/>
    </source>
</evidence>